<accession>A0A1G9ME08</accession>
<dbReference type="NCBIfam" id="TIGR04409">
    <property type="entry name" value="LptC_YrbK"/>
    <property type="match status" value="1"/>
</dbReference>
<dbReference type="Proteomes" id="UP000199440">
    <property type="component" value="Unassembled WGS sequence"/>
</dbReference>
<dbReference type="InterPro" id="IPR026265">
    <property type="entry name" value="LptC"/>
</dbReference>
<dbReference type="GO" id="GO:0015221">
    <property type="term" value="F:lipopolysaccharide transmembrane transporter activity"/>
    <property type="evidence" value="ECO:0007669"/>
    <property type="project" value="InterPro"/>
</dbReference>
<keyword evidence="2" id="KW-1185">Reference proteome</keyword>
<sequence>MLFFSCQDNYKRVGDEAQKQMYPRGVAHNFRLVRTKAQKDLDSEDSASSKVIAILTSSVGENYENLSFPHMTFPEGLQVDFFDDENRKSIIRADYGIVYSISNVIDLQGNVIIESHDGKKLETSQLYYDQDNEWIFTQEKFKYTNPEDGTVMDGEGMDFYKDLSLLKAHKTNGLMMIKEEADD</sequence>
<gene>
    <name evidence="1" type="ORF">SAMN04488514_102488</name>
</gene>
<dbReference type="Gene3D" id="2.60.450.10">
    <property type="entry name" value="Lipopolysaccharide (LPS) transport protein A like domain"/>
    <property type="match status" value="1"/>
</dbReference>
<evidence type="ECO:0000313" key="1">
    <source>
        <dbReference type="EMBL" id="SDL72510.1"/>
    </source>
</evidence>
<dbReference type="AlphaFoldDB" id="A0A1G9ME08"/>
<evidence type="ECO:0000313" key="2">
    <source>
        <dbReference type="Proteomes" id="UP000199440"/>
    </source>
</evidence>
<organism evidence="1 2">
    <name type="scientific">Kriegella aquimaris</name>
    <dbReference type="NCBI Taxonomy" id="192904"/>
    <lineage>
        <taxon>Bacteria</taxon>
        <taxon>Pseudomonadati</taxon>
        <taxon>Bacteroidota</taxon>
        <taxon>Flavobacteriia</taxon>
        <taxon>Flavobacteriales</taxon>
        <taxon>Flavobacteriaceae</taxon>
        <taxon>Kriegella</taxon>
    </lineage>
</organism>
<dbReference type="EMBL" id="FNGV01000002">
    <property type="protein sequence ID" value="SDL72510.1"/>
    <property type="molecule type" value="Genomic_DNA"/>
</dbReference>
<protein>
    <submittedName>
        <fullName evidence="1">LPS export ABC transporter protein LptC</fullName>
    </submittedName>
</protein>
<dbReference type="GO" id="GO:0005886">
    <property type="term" value="C:plasma membrane"/>
    <property type="evidence" value="ECO:0007669"/>
    <property type="project" value="InterPro"/>
</dbReference>
<reference evidence="1 2" key="1">
    <citation type="submission" date="2016-10" db="EMBL/GenBank/DDBJ databases">
        <authorList>
            <person name="de Groot N.N."/>
        </authorList>
    </citation>
    <scope>NUCLEOTIDE SEQUENCE [LARGE SCALE GENOMIC DNA]</scope>
    <source>
        <strain evidence="1 2">DSM 19886</strain>
    </source>
</reference>
<proteinExistence type="predicted"/>
<dbReference type="Pfam" id="PF06835">
    <property type="entry name" value="LptC"/>
    <property type="match status" value="1"/>
</dbReference>
<name>A0A1G9ME08_9FLAO</name>
<dbReference type="STRING" id="192904.SAMN04488514_102488"/>
<dbReference type="InterPro" id="IPR010664">
    <property type="entry name" value="LipoPS_assembly_LptC-rel"/>
</dbReference>